<protein>
    <submittedName>
        <fullName evidence="1">Uncharacterized protein</fullName>
    </submittedName>
</protein>
<dbReference type="AlphaFoldDB" id="A0A1A9ZJP1"/>
<reference evidence="2" key="1">
    <citation type="submission" date="2014-03" db="EMBL/GenBank/DDBJ databases">
        <authorList>
            <person name="Aksoy S."/>
            <person name="Warren W."/>
            <person name="Wilson R.K."/>
        </authorList>
    </citation>
    <scope>NUCLEOTIDE SEQUENCE [LARGE SCALE GENOMIC DNA]</scope>
    <source>
        <strain evidence="2">IAEA</strain>
    </source>
</reference>
<name>A0A1A9ZJP1_GLOPL</name>
<proteinExistence type="predicted"/>
<dbReference type="Proteomes" id="UP000092445">
    <property type="component" value="Unassembled WGS sequence"/>
</dbReference>
<keyword evidence="2" id="KW-1185">Reference proteome</keyword>
<evidence type="ECO:0000313" key="1">
    <source>
        <dbReference type="EnsemblMetazoa" id="GPAI016941-PA"/>
    </source>
</evidence>
<accession>A0A1A9ZJP1</accession>
<reference evidence="1" key="2">
    <citation type="submission" date="2020-05" db="UniProtKB">
        <authorList>
            <consortium name="EnsemblMetazoa"/>
        </authorList>
    </citation>
    <scope>IDENTIFICATION</scope>
    <source>
        <strain evidence="1">IAEA</strain>
    </source>
</reference>
<dbReference type="VEuPathDB" id="VectorBase:GPAI016941"/>
<evidence type="ECO:0000313" key="2">
    <source>
        <dbReference type="Proteomes" id="UP000092445"/>
    </source>
</evidence>
<dbReference type="EnsemblMetazoa" id="GPAI016941-RA">
    <property type="protein sequence ID" value="GPAI016941-PA"/>
    <property type="gene ID" value="GPAI016941"/>
</dbReference>
<organism evidence="1 2">
    <name type="scientific">Glossina pallidipes</name>
    <name type="common">Tsetse fly</name>
    <dbReference type="NCBI Taxonomy" id="7398"/>
    <lineage>
        <taxon>Eukaryota</taxon>
        <taxon>Metazoa</taxon>
        <taxon>Ecdysozoa</taxon>
        <taxon>Arthropoda</taxon>
        <taxon>Hexapoda</taxon>
        <taxon>Insecta</taxon>
        <taxon>Pterygota</taxon>
        <taxon>Neoptera</taxon>
        <taxon>Endopterygota</taxon>
        <taxon>Diptera</taxon>
        <taxon>Brachycera</taxon>
        <taxon>Muscomorpha</taxon>
        <taxon>Hippoboscoidea</taxon>
        <taxon>Glossinidae</taxon>
        <taxon>Glossina</taxon>
    </lineage>
</organism>
<sequence>MVTASNIQRGLKVPTTHWSSCWGSSLASFTACAPPGNKRIPSSNASTSKFGYQIQQQAKSGKALLDALNDIVGLASRRCGVDLGFIIQCDKTHYTLPALINASDNTNKQVVCNEHQHNNNLYLVKPSNLDQNLNNRIYHDEAMNSESLSCQSYNSGAINNRIEVEMTTEGKCK</sequence>